<gene>
    <name evidence="2" type="ORF">SAMN05192583_0419</name>
</gene>
<feature type="signal peptide" evidence="1">
    <location>
        <begin position="1"/>
        <end position="20"/>
    </location>
</feature>
<organism evidence="2 3">
    <name type="scientific">Sphingomonas gellani</name>
    <dbReference type="NCBI Taxonomy" id="1166340"/>
    <lineage>
        <taxon>Bacteria</taxon>
        <taxon>Pseudomonadati</taxon>
        <taxon>Pseudomonadota</taxon>
        <taxon>Alphaproteobacteria</taxon>
        <taxon>Sphingomonadales</taxon>
        <taxon>Sphingomonadaceae</taxon>
        <taxon>Sphingomonas</taxon>
    </lineage>
</organism>
<dbReference type="EMBL" id="FOCF01000001">
    <property type="protein sequence ID" value="SEM49947.1"/>
    <property type="molecule type" value="Genomic_DNA"/>
</dbReference>
<proteinExistence type="predicted"/>
<keyword evidence="1" id="KW-0732">Signal</keyword>
<dbReference type="AlphaFoldDB" id="A0A1H7YXD8"/>
<name>A0A1H7YXD8_9SPHN</name>
<evidence type="ECO:0000313" key="3">
    <source>
        <dbReference type="Proteomes" id="UP000199206"/>
    </source>
</evidence>
<dbReference type="RefSeq" id="WP_170841793.1">
    <property type="nucleotide sequence ID" value="NZ_FOCF01000001.1"/>
</dbReference>
<protein>
    <recommendedName>
        <fullName evidence="4">Lipoprotein</fullName>
    </recommendedName>
</protein>
<dbReference type="PROSITE" id="PS51257">
    <property type="entry name" value="PROKAR_LIPOPROTEIN"/>
    <property type="match status" value="1"/>
</dbReference>
<evidence type="ECO:0008006" key="4">
    <source>
        <dbReference type="Google" id="ProtNLM"/>
    </source>
</evidence>
<reference evidence="3" key="1">
    <citation type="submission" date="2016-10" db="EMBL/GenBank/DDBJ databases">
        <authorList>
            <person name="Varghese N."/>
            <person name="Submissions S."/>
        </authorList>
    </citation>
    <scope>NUCLEOTIDE SEQUENCE [LARGE SCALE GENOMIC DNA]</scope>
    <source>
        <strain evidence="3">S6-262</strain>
    </source>
</reference>
<accession>A0A1H7YXD8</accession>
<dbReference type="STRING" id="1166340.SAMN05192583_0419"/>
<dbReference type="Proteomes" id="UP000199206">
    <property type="component" value="Unassembled WGS sequence"/>
</dbReference>
<keyword evidence="3" id="KW-1185">Reference proteome</keyword>
<feature type="chain" id="PRO_5011451620" description="Lipoprotein" evidence="1">
    <location>
        <begin position="21"/>
        <end position="214"/>
    </location>
</feature>
<sequence>MKATAPAVAAAVLLALGGCASRSGEIDATGGITAVRSACPAVAVPAGTGDVTLFDPAGDTSAAALDVTATMTDVRSTCDDSGEQVATTVTFTVQGRRVRTDAARDVQLPYFITVVRGGSAVVAKRVGQVQLHFDAGQPRAQVSGQATTQITRSAATLPQDVRDKLTRRRKAGDEDAAVDPLTTPEVRQAVQRVTFEALVGFQLTDAQLRYNVTR</sequence>
<evidence type="ECO:0000313" key="2">
    <source>
        <dbReference type="EMBL" id="SEM49947.1"/>
    </source>
</evidence>
<evidence type="ECO:0000256" key="1">
    <source>
        <dbReference type="SAM" id="SignalP"/>
    </source>
</evidence>